<keyword evidence="11" id="KW-1185">Reference proteome</keyword>
<dbReference type="GO" id="GO:0140359">
    <property type="term" value="F:ABC-type transporter activity"/>
    <property type="evidence" value="ECO:0007669"/>
    <property type="project" value="InterPro"/>
</dbReference>
<feature type="transmembrane region" description="Helical" evidence="7">
    <location>
        <begin position="282"/>
        <end position="303"/>
    </location>
</feature>
<evidence type="ECO:0000256" key="7">
    <source>
        <dbReference type="SAM" id="Phobius"/>
    </source>
</evidence>
<evidence type="ECO:0000313" key="11">
    <source>
        <dbReference type="Proteomes" id="UP001060336"/>
    </source>
</evidence>
<feature type="transmembrane region" description="Helical" evidence="7">
    <location>
        <begin position="137"/>
        <end position="159"/>
    </location>
</feature>
<keyword evidence="3" id="KW-0547">Nucleotide-binding</keyword>
<keyword evidence="6 7" id="KW-0472">Membrane</keyword>
<evidence type="ECO:0000256" key="5">
    <source>
        <dbReference type="ARBA" id="ARBA00022989"/>
    </source>
</evidence>
<dbReference type="Gene3D" id="1.20.1560.10">
    <property type="entry name" value="ABC transporter type 1, transmembrane domain"/>
    <property type="match status" value="1"/>
</dbReference>
<dbReference type="InterPro" id="IPR003439">
    <property type="entry name" value="ABC_transporter-like_ATP-bd"/>
</dbReference>
<dbReference type="GO" id="GO:0005886">
    <property type="term" value="C:plasma membrane"/>
    <property type="evidence" value="ECO:0007669"/>
    <property type="project" value="UniProtKB-SubCell"/>
</dbReference>
<evidence type="ECO:0000256" key="3">
    <source>
        <dbReference type="ARBA" id="ARBA00022741"/>
    </source>
</evidence>
<dbReference type="InterPro" id="IPR005898">
    <property type="entry name" value="Cyc_pep_transpt_SyrD/YojI"/>
</dbReference>
<dbReference type="SUPFAM" id="SSF52540">
    <property type="entry name" value="P-loop containing nucleoside triphosphate hydrolases"/>
    <property type="match status" value="1"/>
</dbReference>
<evidence type="ECO:0000313" key="10">
    <source>
        <dbReference type="EMBL" id="UUX48458.1"/>
    </source>
</evidence>
<feature type="domain" description="ABC transmembrane type-1" evidence="9">
    <location>
        <begin position="31"/>
        <end position="305"/>
    </location>
</feature>
<dbReference type="PANTHER" id="PTHR24221">
    <property type="entry name" value="ATP-BINDING CASSETTE SUB-FAMILY B"/>
    <property type="match status" value="1"/>
</dbReference>
<evidence type="ECO:0000259" key="8">
    <source>
        <dbReference type="PROSITE" id="PS50893"/>
    </source>
</evidence>
<dbReference type="AlphaFoldDB" id="A0A9J7AND8"/>
<evidence type="ECO:0000259" key="9">
    <source>
        <dbReference type="PROSITE" id="PS50929"/>
    </source>
</evidence>
<dbReference type="RefSeq" id="WP_257766965.1">
    <property type="nucleotide sequence ID" value="NZ_CP102480.1"/>
</dbReference>
<accession>A0A9J7AND8</accession>
<keyword evidence="2 7" id="KW-0812">Transmembrane</keyword>
<protein>
    <submittedName>
        <fullName evidence="10">Cyclic peptide export ABC transporter</fullName>
    </submittedName>
</protein>
<dbReference type="Pfam" id="PF00005">
    <property type="entry name" value="ABC_tran"/>
    <property type="match status" value="1"/>
</dbReference>
<organism evidence="10 11">
    <name type="scientific">Nisaea acidiphila</name>
    <dbReference type="NCBI Taxonomy" id="1862145"/>
    <lineage>
        <taxon>Bacteria</taxon>
        <taxon>Pseudomonadati</taxon>
        <taxon>Pseudomonadota</taxon>
        <taxon>Alphaproteobacteria</taxon>
        <taxon>Rhodospirillales</taxon>
        <taxon>Thalassobaculaceae</taxon>
        <taxon>Nisaea</taxon>
    </lineage>
</organism>
<dbReference type="GO" id="GO:0016887">
    <property type="term" value="F:ATP hydrolysis activity"/>
    <property type="evidence" value="ECO:0007669"/>
    <property type="project" value="InterPro"/>
</dbReference>
<dbReference type="GO" id="GO:0015833">
    <property type="term" value="P:peptide transport"/>
    <property type="evidence" value="ECO:0007669"/>
    <property type="project" value="InterPro"/>
</dbReference>
<dbReference type="InterPro" id="IPR003593">
    <property type="entry name" value="AAA+_ATPase"/>
</dbReference>
<sequence>MDTGSAAADLVASNGLIKFLRREATLSPRRALTVAAVAGLSNAMILAIINTAAEHAEQSESRPLYAVFFAAAMLLYVVAQRWILTQAAEQVEAMIHRVRMRIVSQLQYCELLDVEQLGRAVIYSGIARHMQTLSQSASTVTIAVQMAILILFTTLYIAWISLTSFIALVAFMAVALTVYWKKSYSVRTDLRGTLEMDNDVYTTIDDLLDGFKEAKLSRSKARAIIQRIEEISERASEMRGNTQILLAKNFVFSQTAFYLLLGTMVFVVPILTSGYSDVVQKSTTAVLFIIGPISGLIGSIPIFENASAAAEAIMDLEKHLKKLSGIEIETDEEGRPITETGERFSSRYAGFKTIELRKAVFRYDPPNGDPTDSFSIGPIDLSITRGEVLFITGGNGSGKSTLLRVLTGLYPLHEGQLLIDGKQLPEANLQDYREIFSAVFGDFHLFSELYGIPDEAREEVHDWIHTLEILGKVKFDGRKFSTVDLSTGQRKRLALLAAALEKRPILVLDEWAADQDPMFRRKFYREILGMLRSGGTTIIAVTHDNRFFDAADRQMHMEDGMMAAYDPEFFHD</sequence>
<dbReference type="PROSITE" id="PS50893">
    <property type="entry name" value="ABC_TRANSPORTER_2"/>
    <property type="match status" value="1"/>
</dbReference>
<name>A0A9J7AND8_9PROT</name>
<dbReference type="PROSITE" id="PS50929">
    <property type="entry name" value="ABC_TM1F"/>
    <property type="match status" value="1"/>
</dbReference>
<dbReference type="Proteomes" id="UP001060336">
    <property type="component" value="Chromosome"/>
</dbReference>
<proteinExistence type="predicted"/>
<feature type="transmembrane region" description="Helical" evidence="7">
    <location>
        <begin position="165"/>
        <end position="181"/>
    </location>
</feature>
<dbReference type="NCBIfam" id="TIGR01194">
    <property type="entry name" value="cyc_pep_trnsptr"/>
    <property type="match status" value="1"/>
</dbReference>
<dbReference type="SUPFAM" id="SSF90123">
    <property type="entry name" value="ABC transporter transmembrane region"/>
    <property type="match status" value="1"/>
</dbReference>
<dbReference type="GO" id="GO:1904680">
    <property type="term" value="F:peptide transmembrane transporter activity"/>
    <property type="evidence" value="ECO:0007669"/>
    <property type="project" value="InterPro"/>
</dbReference>
<evidence type="ECO:0000256" key="1">
    <source>
        <dbReference type="ARBA" id="ARBA00004651"/>
    </source>
</evidence>
<reference evidence="10" key="1">
    <citation type="submission" date="2022-08" db="EMBL/GenBank/DDBJ databases">
        <title>Nisaea acidiphila sp. nov., isolated from a marine algal debris and emended description of the genus Nisaea Urios et al. 2008.</title>
        <authorList>
            <person name="Kwon K."/>
        </authorList>
    </citation>
    <scope>NUCLEOTIDE SEQUENCE</scope>
    <source>
        <strain evidence="10">MEBiC11861</strain>
    </source>
</reference>
<dbReference type="KEGG" id="naci:NUH88_13685"/>
<feature type="transmembrane region" description="Helical" evidence="7">
    <location>
        <begin position="64"/>
        <end position="84"/>
    </location>
</feature>
<dbReference type="InterPro" id="IPR039421">
    <property type="entry name" value="Type_1_exporter"/>
</dbReference>
<keyword evidence="5 7" id="KW-1133">Transmembrane helix</keyword>
<dbReference type="SMART" id="SM00382">
    <property type="entry name" value="AAA"/>
    <property type="match status" value="1"/>
</dbReference>
<dbReference type="EMBL" id="CP102480">
    <property type="protein sequence ID" value="UUX48458.1"/>
    <property type="molecule type" value="Genomic_DNA"/>
</dbReference>
<evidence type="ECO:0000256" key="2">
    <source>
        <dbReference type="ARBA" id="ARBA00022692"/>
    </source>
</evidence>
<evidence type="ECO:0000256" key="4">
    <source>
        <dbReference type="ARBA" id="ARBA00022840"/>
    </source>
</evidence>
<comment type="subcellular location">
    <subcellularLocation>
        <location evidence="1">Cell membrane</location>
        <topology evidence="1">Multi-pass membrane protein</topology>
    </subcellularLocation>
</comment>
<dbReference type="InterPro" id="IPR036640">
    <property type="entry name" value="ABC1_TM_sf"/>
</dbReference>
<feature type="transmembrane region" description="Helical" evidence="7">
    <location>
        <begin position="256"/>
        <end position="276"/>
    </location>
</feature>
<keyword evidence="4" id="KW-0067">ATP-binding</keyword>
<dbReference type="InterPro" id="IPR027417">
    <property type="entry name" value="P-loop_NTPase"/>
</dbReference>
<feature type="transmembrane region" description="Helical" evidence="7">
    <location>
        <begin position="31"/>
        <end position="52"/>
    </location>
</feature>
<dbReference type="GO" id="GO:0034040">
    <property type="term" value="F:ATPase-coupled lipid transmembrane transporter activity"/>
    <property type="evidence" value="ECO:0007669"/>
    <property type="project" value="TreeGrafter"/>
</dbReference>
<dbReference type="GO" id="GO:0005524">
    <property type="term" value="F:ATP binding"/>
    <property type="evidence" value="ECO:0007669"/>
    <property type="project" value="UniProtKB-KW"/>
</dbReference>
<dbReference type="PANTHER" id="PTHR24221:SF654">
    <property type="entry name" value="ATP-BINDING CASSETTE SUB-FAMILY B MEMBER 6"/>
    <property type="match status" value="1"/>
</dbReference>
<dbReference type="InterPro" id="IPR011527">
    <property type="entry name" value="ABC1_TM_dom"/>
</dbReference>
<evidence type="ECO:0000256" key="6">
    <source>
        <dbReference type="ARBA" id="ARBA00023136"/>
    </source>
</evidence>
<feature type="domain" description="ABC transporter" evidence="8">
    <location>
        <begin position="351"/>
        <end position="572"/>
    </location>
</feature>
<gene>
    <name evidence="10" type="ORF">NUH88_13685</name>
</gene>
<dbReference type="Gene3D" id="3.40.50.300">
    <property type="entry name" value="P-loop containing nucleotide triphosphate hydrolases"/>
    <property type="match status" value="1"/>
</dbReference>